<organism evidence="3 4">
    <name type="scientific">Rhizophlyctis rosea</name>
    <dbReference type="NCBI Taxonomy" id="64517"/>
    <lineage>
        <taxon>Eukaryota</taxon>
        <taxon>Fungi</taxon>
        <taxon>Fungi incertae sedis</taxon>
        <taxon>Chytridiomycota</taxon>
        <taxon>Chytridiomycota incertae sedis</taxon>
        <taxon>Chytridiomycetes</taxon>
        <taxon>Rhizophlyctidales</taxon>
        <taxon>Rhizophlyctidaceae</taxon>
        <taxon>Rhizophlyctis</taxon>
    </lineage>
</organism>
<name>A0AAD5WYW9_9FUNG</name>
<dbReference type="InterPro" id="IPR008936">
    <property type="entry name" value="Rho_GTPase_activation_prot"/>
</dbReference>
<feature type="region of interest" description="Disordered" evidence="1">
    <location>
        <begin position="57"/>
        <end position="91"/>
    </location>
</feature>
<sequence length="235" mass="25518">RLSVPKEVWRLVDFIYKYGMDVDNLFLSPGDPTLMTYMRECLDTGEEFDIARLLADPDDGEAGAESPPGTPVSSHSESPQTPSTTNPPPKTETIELDISLLLQTTSLSSSTNPTSTLLTTLSTSNPSLTTPQPPLSLGRPTSIHTATTLLLDFLNSLSEPVIPFALYTKCVQEAYHTFVAARNVVGKLDGGRWNLFVYLVGFLREVLGAWRGRGDLGAEKLGMYCFVSSSNANGL</sequence>
<dbReference type="GO" id="GO:0007165">
    <property type="term" value="P:signal transduction"/>
    <property type="evidence" value="ECO:0007669"/>
    <property type="project" value="InterPro"/>
</dbReference>
<feature type="non-terminal residue" evidence="3">
    <location>
        <position position="1"/>
    </location>
</feature>
<feature type="domain" description="Rho-GAP" evidence="2">
    <location>
        <begin position="2"/>
        <end position="226"/>
    </location>
</feature>
<comment type="caution">
    <text evidence="3">The sequence shown here is derived from an EMBL/GenBank/DDBJ whole genome shotgun (WGS) entry which is preliminary data.</text>
</comment>
<evidence type="ECO:0000256" key="1">
    <source>
        <dbReference type="SAM" id="MobiDB-lite"/>
    </source>
</evidence>
<dbReference type="Gene3D" id="1.10.555.10">
    <property type="entry name" value="Rho GTPase activation protein"/>
    <property type="match status" value="2"/>
</dbReference>
<gene>
    <name evidence="3" type="ORF">HK097_006880</name>
</gene>
<evidence type="ECO:0000259" key="2">
    <source>
        <dbReference type="SMART" id="SM00324"/>
    </source>
</evidence>
<evidence type="ECO:0000313" key="3">
    <source>
        <dbReference type="EMBL" id="KAJ3024593.1"/>
    </source>
</evidence>
<dbReference type="InterPro" id="IPR000198">
    <property type="entry name" value="RhoGAP_dom"/>
</dbReference>
<proteinExistence type="predicted"/>
<feature type="region of interest" description="Disordered" evidence="1">
    <location>
        <begin position="107"/>
        <end position="137"/>
    </location>
</feature>
<accession>A0AAD5WYW9</accession>
<evidence type="ECO:0000313" key="4">
    <source>
        <dbReference type="Proteomes" id="UP001212841"/>
    </source>
</evidence>
<dbReference type="SMART" id="SM00324">
    <property type="entry name" value="RhoGAP"/>
    <property type="match status" value="1"/>
</dbReference>
<dbReference type="Pfam" id="PF00620">
    <property type="entry name" value="RhoGAP"/>
    <property type="match status" value="1"/>
</dbReference>
<keyword evidence="4" id="KW-1185">Reference proteome</keyword>
<protein>
    <recommendedName>
        <fullName evidence="2">Rho-GAP domain-containing protein</fullName>
    </recommendedName>
</protein>
<dbReference type="SUPFAM" id="SSF48350">
    <property type="entry name" value="GTPase activation domain, GAP"/>
    <property type="match status" value="1"/>
</dbReference>
<feature type="compositionally biased region" description="Low complexity" evidence="1">
    <location>
        <begin position="107"/>
        <end position="130"/>
    </location>
</feature>
<reference evidence="3" key="1">
    <citation type="submission" date="2020-05" db="EMBL/GenBank/DDBJ databases">
        <title>Phylogenomic resolution of chytrid fungi.</title>
        <authorList>
            <person name="Stajich J.E."/>
            <person name="Amses K."/>
            <person name="Simmons R."/>
            <person name="Seto K."/>
            <person name="Myers J."/>
            <person name="Bonds A."/>
            <person name="Quandt C.A."/>
            <person name="Barry K."/>
            <person name="Liu P."/>
            <person name="Grigoriev I."/>
            <person name="Longcore J.E."/>
            <person name="James T.Y."/>
        </authorList>
    </citation>
    <scope>NUCLEOTIDE SEQUENCE</scope>
    <source>
        <strain evidence="3">JEL0318</strain>
    </source>
</reference>
<dbReference type="Proteomes" id="UP001212841">
    <property type="component" value="Unassembled WGS sequence"/>
</dbReference>
<dbReference type="EMBL" id="JADGJD010003259">
    <property type="protein sequence ID" value="KAJ3024593.1"/>
    <property type="molecule type" value="Genomic_DNA"/>
</dbReference>
<dbReference type="AlphaFoldDB" id="A0AAD5WYW9"/>